<dbReference type="CDD" id="cd02440">
    <property type="entry name" value="AdoMet_MTases"/>
    <property type="match status" value="1"/>
</dbReference>
<proteinExistence type="predicted"/>
<reference evidence="1 2" key="1">
    <citation type="journal article" date="2016" name="Nat. Commun.">
        <title>Thousands of microbial genomes shed light on interconnected biogeochemical processes in an aquifer system.</title>
        <authorList>
            <person name="Anantharaman K."/>
            <person name="Brown C.T."/>
            <person name="Hug L.A."/>
            <person name="Sharon I."/>
            <person name="Castelle C.J."/>
            <person name="Probst A.J."/>
            <person name="Thomas B.C."/>
            <person name="Singh A."/>
            <person name="Wilkins M.J."/>
            <person name="Karaoz U."/>
            <person name="Brodie E.L."/>
            <person name="Williams K.H."/>
            <person name="Hubbard S.S."/>
            <person name="Banfield J.F."/>
        </authorList>
    </citation>
    <scope>NUCLEOTIDE SEQUENCE [LARGE SCALE GENOMIC DNA]</scope>
</reference>
<name>A0A1F7X049_9BACT</name>
<evidence type="ECO:0000313" key="1">
    <source>
        <dbReference type="EMBL" id="OGM08452.1"/>
    </source>
</evidence>
<sequence>MKKSPEQKWANEGKWCHVIELPDGTVTPGGWDYRGNKGDRFLVPSDLTRKSVIDFGAWDGFWSVEAKKRGASRVVASDRWMPMLKTLKKICSLYGIEYRCCRDLDFPLDVSFLEGEFDIVFFFGILYHLKNPYMGLWNAYQCCKNGGMLIIESAVCQGKAQDLREDIPAMWVIDQMHAGDTTNYFMPNKAGLIQLCKLAGFEPTKEYAFESSPSSLGIGGGRLTLRCIKR</sequence>
<dbReference type="InterPro" id="IPR029063">
    <property type="entry name" value="SAM-dependent_MTases_sf"/>
</dbReference>
<comment type="caution">
    <text evidence="1">The sequence shown here is derived from an EMBL/GenBank/DDBJ whole genome shotgun (WGS) entry which is preliminary data.</text>
</comment>
<evidence type="ECO:0000313" key="2">
    <source>
        <dbReference type="Proteomes" id="UP000176939"/>
    </source>
</evidence>
<evidence type="ECO:0008006" key="3">
    <source>
        <dbReference type="Google" id="ProtNLM"/>
    </source>
</evidence>
<dbReference type="Gene3D" id="3.40.50.150">
    <property type="entry name" value="Vaccinia Virus protein VP39"/>
    <property type="match status" value="1"/>
</dbReference>
<dbReference type="SUPFAM" id="SSF53335">
    <property type="entry name" value="S-adenosyl-L-methionine-dependent methyltransferases"/>
    <property type="match status" value="1"/>
</dbReference>
<dbReference type="InterPro" id="IPR027555">
    <property type="entry name" value="Mo5U34_MeTrfas-like"/>
</dbReference>
<dbReference type="Proteomes" id="UP000176939">
    <property type="component" value="Unassembled WGS sequence"/>
</dbReference>
<protein>
    <recommendedName>
        <fullName evidence="3">Methyltransferase type 11 domain-containing protein</fullName>
    </recommendedName>
</protein>
<organism evidence="1 2">
    <name type="scientific">Candidatus Woesebacteria bacterium RBG_13_36_22</name>
    <dbReference type="NCBI Taxonomy" id="1802478"/>
    <lineage>
        <taxon>Bacteria</taxon>
        <taxon>Candidatus Woeseibacteriota</taxon>
    </lineage>
</organism>
<dbReference type="EMBL" id="MGFQ01000045">
    <property type="protein sequence ID" value="OGM08452.1"/>
    <property type="molecule type" value="Genomic_DNA"/>
</dbReference>
<gene>
    <name evidence="1" type="ORF">A2Z67_06020</name>
</gene>
<dbReference type="Pfam" id="PF08003">
    <property type="entry name" value="Methyltransf_9"/>
    <property type="match status" value="1"/>
</dbReference>
<dbReference type="AlphaFoldDB" id="A0A1F7X049"/>
<accession>A0A1F7X049</accession>